<evidence type="ECO:0000256" key="1">
    <source>
        <dbReference type="SAM" id="MobiDB-lite"/>
    </source>
</evidence>
<feature type="region of interest" description="Disordered" evidence="1">
    <location>
        <begin position="41"/>
        <end position="68"/>
    </location>
</feature>
<proteinExistence type="predicted"/>
<dbReference type="Proteomes" id="UP001454036">
    <property type="component" value="Unassembled WGS sequence"/>
</dbReference>
<reference evidence="2 3" key="1">
    <citation type="submission" date="2024-01" db="EMBL/GenBank/DDBJ databases">
        <title>The complete chloroplast genome sequence of Lithospermum erythrorhizon: insights into the phylogenetic relationship among Boraginaceae species and the maternal lineages of purple gromwells.</title>
        <authorList>
            <person name="Okada T."/>
            <person name="Watanabe K."/>
        </authorList>
    </citation>
    <scope>NUCLEOTIDE SEQUENCE [LARGE SCALE GENOMIC DNA]</scope>
</reference>
<evidence type="ECO:0000313" key="2">
    <source>
        <dbReference type="EMBL" id="GAA0163017.1"/>
    </source>
</evidence>
<gene>
    <name evidence="2" type="ORF">LIER_18993</name>
</gene>
<evidence type="ECO:0000313" key="3">
    <source>
        <dbReference type="Proteomes" id="UP001454036"/>
    </source>
</evidence>
<comment type="caution">
    <text evidence="2">The sequence shown here is derived from an EMBL/GenBank/DDBJ whole genome shotgun (WGS) entry which is preliminary data.</text>
</comment>
<dbReference type="AlphaFoldDB" id="A0AAV3QLH0"/>
<accession>A0AAV3QLH0</accession>
<dbReference type="EMBL" id="BAABME010004630">
    <property type="protein sequence ID" value="GAA0163017.1"/>
    <property type="molecule type" value="Genomic_DNA"/>
</dbReference>
<protein>
    <submittedName>
        <fullName evidence="2">Uncharacterized protein</fullName>
    </submittedName>
</protein>
<sequence>MGSVTLMLNMSGIAFGSLLVDKPLLNGRAIKELRSEMIKAGSFQSTGSPGRPSPSAVDSRQPHLARQL</sequence>
<name>A0AAV3QLH0_LITER</name>
<keyword evidence="3" id="KW-1185">Reference proteome</keyword>
<organism evidence="2 3">
    <name type="scientific">Lithospermum erythrorhizon</name>
    <name type="common">Purple gromwell</name>
    <name type="synonym">Lithospermum officinale var. erythrorhizon</name>
    <dbReference type="NCBI Taxonomy" id="34254"/>
    <lineage>
        <taxon>Eukaryota</taxon>
        <taxon>Viridiplantae</taxon>
        <taxon>Streptophyta</taxon>
        <taxon>Embryophyta</taxon>
        <taxon>Tracheophyta</taxon>
        <taxon>Spermatophyta</taxon>
        <taxon>Magnoliopsida</taxon>
        <taxon>eudicotyledons</taxon>
        <taxon>Gunneridae</taxon>
        <taxon>Pentapetalae</taxon>
        <taxon>asterids</taxon>
        <taxon>lamiids</taxon>
        <taxon>Boraginales</taxon>
        <taxon>Boraginaceae</taxon>
        <taxon>Boraginoideae</taxon>
        <taxon>Lithospermeae</taxon>
        <taxon>Lithospermum</taxon>
    </lineage>
</organism>